<protein>
    <submittedName>
        <fullName evidence="1">(California timema) hypothetical protein</fullName>
    </submittedName>
</protein>
<gene>
    <name evidence="1" type="ORF">TCMB3V08_LOCUS9758</name>
</gene>
<dbReference type="AlphaFoldDB" id="A0A7R9JE21"/>
<dbReference type="EMBL" id="OE185265">
    <property type="protein sequence ID" value="CAD7577204.1"/>
    <property type="molecule type" value="Genomic_DNA"/>
</dbReference>
<reference evidence="1" key="1">
    <citation type="submission" date="2020-11" db="EMBL/GenBank/DDBJ databases">
        <authorList>
            <person name="Tran Van P."/>
        </authorList>
    </citation>
    <scope>NUCLEOTIDE SEQUENCE</scope>
</reference>
<sequence length="201" mass="22416">MIAMCASTGGATRDDFLSSRRENPSGIMFTAITLNRDSNLDIPIICSLVYRESSALGYVDTEADAHENSPERDPNLNLPILGSRVQHETSALANYATNMGPTLIYQEDYPATPNLEFGVTRKRMGSVAGAYVLFSTSTGAPPPYPFPWCIMFSHYKTPRFSEIHSQFQYNIIHVRRVSVPPTLHNTLVTTKELMDGPDRRK</sequence>
<organism evidence="1">
    <name type="scientific">Timema californicum</name>
    <name type="common">California timema</name>
    <name type="synonym">Walking stick</name>
    <dbReference type="NCBI Taxonomy" id="61474"/>
    <lineage>
        <taxon>Eukaryota</taxon>
        <taxon>Metazoa</taxon>
        <taxon>Ecdysozoa</taxon>
        <taxon>Arthropoda</taxon>
        <taxon>Hexapoda</taxon>
        <taxon>Insecta</taxon>
        <taxon>Pterygota</taxon>
        <taxon>Neoptera</taxon>
        <taxon>Polyneoptera</taxon>
        <taxon>Phasmatodea</taxon>
        <taxon>Timematodea</taxon>
        <taxon>Timematoidea</taxon>
        <taxon>Timematidae</taxon>
        <taxon>Timema</taxon>
    </lineage>
</organism>
<proteinExistence type="predicted"/>
<evidence type="ECO:0000313" key="1">
    <source>
        <dbReference type="EMBL" id="CAD7577204.1"/>
    </source>
</evidence>
<accession>A0A7R9JE21</accession>
<name>A0A7R9JE21_TIMCA</name>